<protein>
    <submittedName>
        <fullName evidence="1">Endonuclease-reverse transcriptase</fullName>
    </submittedName>
</protein>
<dbReference type="AlphaFoldDB" id="A0AAV4GJ37"/>
<keyword evidence="2" id="KW-1185">Reference proteome</keyword>
<name>A0AAV4GJ37_9GAST</name>
<keyword evidence="1" id="KW-0540">Nuclease</keyword>
<dbReference type="GO" id="GO:0004519">
    <property type="term" value="F:endonuclease activity"/>
    <property type="evidence" value="ECO:0007669"/>
    <property type="project" value="UniProtKB-KW"/>
</dbReference>
<evidence type="ECO:0000313" key="1">
    <source>
        <dbReference type="EMBL" id="GFR85051.1"/>
    </source>
</evidence>
<keyword evidence="1" id="KW-0378">Hydrolase</keyword>
<organism evidence="1 2">
    <name type="scientific">Elysia marginata</name>
    <dbReference type="NCBI Taxonomy" id="1093978"/>
    <lineage>
        <taxon>Eukaryota</taxon>
        <taxon>Metazoa</taxon>
        <taxon>Spiralia</taxon>
        <taxon>Lophotrochozoa</taxon>
        <taxon>Mollusca</taxon>
        <taxon>Gastropoda</taxon>
        <taxon>Heterobranchia</taxon>
        <taxon>Euthyneura</taxon>
        <taxon>Panpulmonata</taxon>
        <taxon>Sacoglossa</taxon>
        <taxon>Placobranchoidea</taxon>
        <taxon>Plakobranchidae</taxon>
        <taxon>Elysia</taxon>
    </lineage>
</organism>
<dbReference type="Proteomes" id="UP000762676">
    <property type="component" value="Unassembled WGS sequence"/>
</dbReference>
<comment type="caution">
    <text evidence="1">The sequence shown here is derived from an EMBL/GenBank/DDBJ whole genome shotgun (WGS) entry which is preliminary data.</text>
</comment>
<gene>
    <name evidence="1" type="ORF">ElyMa_000686600</name>
</gene>
<accession>A0AAV4GJ37</accession>
<sequence length="128" mass="15097">MSQRYEEATKRLKVNSGILRGGVCRRILGIRWQHRVTNKEIPERTGIQPIIEEVKKRRWLGHVLKMSKSRHPLTALTWNPQGAIKKGGQQSTWKRLVKSKRVESGKTWNEFNRLAQERREWRKFVGAL</sequence>
<reference evidence="1 2" key="1">
    <citation type="journal article" date="2021" name="Elife">
        <title>Chloroplast acquisition without the gene transfer in kleptoplastic sea slugs, Plakobranchus ocellatus.</title>
        <authorList>
            <person name="Maeda T."/>
            <person name="Takahashi S."/>
            <person name="Yoshida T."/>
            <person name="Shimamura S."/>
            <person name="Takaki Y."/>
            <person name="Nagai Y."/>
            <person name="Toyoda A."/>
            <person name="Suzuki Y."/>
            <person name="Arimoto A."/>
            <person name="Ishii H."/>
            <person name="Satoh N."/>
            <person name="Nishiyama T."/>
            <person name="Hasebe M."/>
            <person name="Maruyama T."/>
            <person name="Minagawa J."/>
            <person name="Obokata J."/>
            <person name="Shigenobu S."/>
        </authorList>
    </citation>
    <scope>NUCLEOTIDE SEQUENCE [LARGE SCALE GENOMIC DNA]</scope>
</reference>
<proteinExistence type="predicted"/>
<evidence type="ECO:0000313" key="2">
    <source>
        <dbReference type="Proteomes" id="UP000762676"/>
    </source>
</evidence>
<keyword evidence="1" id="KW-0255">Endonuclease</keyword>
<dbReference type="EMBL" id="BMAT01001411">
    <property type="protein sequence ID" value="GFR85051.1"/>
    <property type="molecule type" value="Genomic_DNA"/>
</dbReference>